<dbReference type="GO" id="GO:0046872">
    <property type="term" value="F:metal ion binding"/>
    <property type="evidence" value="ECO:0007669"/>
    <property type="project" value="UniProtKB-KW"/>
</dbReference>
<comment type="caution">
    <text evidence="3">The sequence shown here is derived from an EMBL/GenBank/DDBJ whole genome shotgun (WGS) entry which is preliminary data.</text>
</comment>
<proteinExistence type="predicted"/>
<name>A0A423WJ41_CYTCH</name>
<dbReference type="AlphaFoldDB" id="A0A423WJ41"/>
<protein>
    <recommendedName>
        <fullName evidence="2">Cupin type-2 domain-containing protein</fullName>
    </recommendedName>
</protein>
<dbReference type="InterPro" id="IPR013096">
    <property type="entry name" value="Cupin_2"/>
</dbReference>
<dbReference type="InterPro" id="IPR011051">
    <property type="entry name" value="RmlC_Cupin_sf"/>
</dbReference>
<feature type="domain" description="Cupin type-2" evidence="2">
    <location>
        <begin position="47"/>
        <end position="120"/>
    </location>
</feature>
<dbReference type="PANTHER" id="PTHR35848">
    <property type="entry name" value="OXALATE-BINDING PROTEIN"/>
    <property type="match status" value="1"/>
</dbReference>
<dbReference type="SUPFAM" id="SSF51182">
    <property type="entry name" value="RmlC-like cupins"/>
    <property type="match status" value="1"/>
</dbReference>
<organism evidence="3 4">
    <name type="scientific">Cytospora chrysosperma</name>
    <name type="common">Cytospora canker fungus</name>
    <name type="synonym">Sphaeria chrysosperma</name>
    <dbReference type="NCBI Taxonomy" id="252740"/>
    <lineage>
        <taxon>Eukaryota</taxon>
        <taxon>Fungi</taxon>
        <taxon>Dikarya</taxon>
        <taxon>Ascomycota</taxon>
        <taxon>Pezizomycotina</taxon>
        <taxon>Sordariomycetes</taxon>
        <taxon>Sordariomycetidae</taxon>
        <taxon>Diaporthales</taxon>
        <taxon>Cytosporaceae</taxon>
        <taxon>Cytospora</taxon>
    </lineage>
</organism>
<keyword evidence="4" id="KW-1185">Reference proteome</keyword>
<dbReference type="CDD" id="cd02208">
    <property type="entry name" value="cupin_RmlC-like"/>
    <property type="match status" value="1"/>
</dbReference>
<sequence length="141" mass="15163">MPQEDRQTARPVHLCRANEVKTGHGQTEGMIRQSAIVDKSPSICGTLMRAQPHSSSAVHHHGAQDTIVYAVSGVGAIASLDEEGNEQQQILSPGDWALIPASREHKEVNDGDEEVVWVIVRAPGGVPEVVNLTGWKGEEAD</sequence>
<dbReference type="OrthoDB" id="3511549at2759"/>
<keyword evidence="1" id="KW-0479">Metal-binding</keyword>
<accession>A0A423WJ41</accession>
<dbReference type="InterPro" id="IPR051610">
    <property type="entry name" value="GPI/OXD"/>
</dbReference>
<dbReference type="Gene3D" id="2.60.120.10">
    <property type="entry name" value="Jelly Rolls"/>
    <property type="match status" value="1"/>
</dbReference>
<dbReference type="InterPro" id="IPR014710">
    <property type="entry name" value="RmlC-like_jellyroll"/>
</dbReference>
<evidence type="ECO:0000256" key="1">
    <source>
        <dbReference type="ARBA" id="ARBA00022723"/>
    </source>
</evidence>
<gene>
    <name evidence="3" type="ORF">VSDG_01539</name>
</gene>
<evidence type="ECO:0000259" key="2">
    <source>
        <dbReference type="Pfam" id="PF07883"/>
    </source>
</evidence>
<dbReference type="Proteomes" id="UP000284375">
    <property type="component" value="Unassembled WGS sequence"/>
</dbReference>
<evidence type="ECO:0000313" key="4">
    <source>
        <dbReference type="Proteomes" id="UP000284375"/>
    </source>
</evidence>
<evidence type="ECO:0000313" key="3">
    <source>
        <dbReference type="EMBL" id="ROW03443.1"/>
    </source>
</evidence>
<reference evidence="3 4" key="1">
    <citation type="submission" date="2015-09" db="EMBL/GenBank/DDBJ databases">
        <title>Host preference determinants of Valsa canker pathogens revealed by comparative genomics.</title>
        <authorList>
            <person name="Yin Z."/>
            <person name="Huang L."/>
        </authorList>
    </citation>
    <scope>NUCLEOTIDE SEQUENCE [LARGE SCALE GENOMIC DNA]</scope>
    <source>
        <strain evidence="3 4">YSFL</strain>
    </source>
</reference>
<dbReference type="Pfam" id="PF07883">
    <property type="entry name" value="Cupin_2"/>
    <property type="match status" value="1"/>
</dbReference>
<dbReference type="EMBL" id="LJZO01000003">
    <property type="protein sequence ID" value="ROW03443.1"/>
    <property type="molecule type" value="Genomic_DNA"/>
</dbReference>